<protein>
    <submittedName>
        <fullName evidence="1">Uncharacterized protein</fullName>
    </submittedName>
</protein>
<dbReference type="AlphaFoldDB" id="A0A1U7N3P4"/>
<dbReference type="RefSeq" id="WP_075900922.1">
    <property type="nucleotide sequence ID" value="NZ_MKZS01000001.1"/>
</dbReference>
<dbReference type="EMBL" id="MKZS01000001">
    <property type="protein sequence ID" value="OLT60569.1"/>
    <property type="molecule type" value="Genomic_DNA"/>
</dbReference>
<dbReference type="Proteomes" id="UP000186657">
    <property type="component" value="Unassembled WGS sequence"/>
</dbReference>
<name>A0A1U7N3P4_9CYAN</name>
<reference evidence="1 2" key="1">
    <citation type="submission" date="2016-10" db="EMBL/GenBank/DDBJ databases">
        <title>Comparative genomics uncovers the prolific and rare metabolic potential of the cyanobacterial genus Moorea.</title>
        <authorList>
            <person name="Leao T."/>
            <person name="Castelao G."/>
            <person name="Korobeynikov A."/>
            <person name="Monroe E.A."/>
            <person name="Podell S."/>
            <person name="Glukhov E."/>
            <person name="Allen E."/>
            <person name="Gerwick W.H."/>
            <person name="Gerwick L."/>
        </authorList>
    </citation>
    <scope>NUCLEOTIDE SEQUENCE [LARGE SCALE GENOMIC DNA]</scope>
    <source>
        <strain evidence="1 2">PNG5-198</strain>
    </source>
</reference>
<dbReference type="SUPFAM" id="SSF51120">
    <property type="entry name" value="beta-Roll"/>
    <property type="match status" value="1"/>
</dbReference>
<sequence>MFAGNGDSLLTGGDDADQFWIAAAAFPSTSNTITDFELDVDVLVMSGLGVTFEDIAIAQNQDNILTSTLGQDLAILRGVQGSPLESDNFVFL</sequence>
<keyword evidence="2" id="KW-1185">Reference proteome</keyword>
<dbReference type="InterPro" id="IPR011049">
    <property type="entry name" value="Serralysin-like_metalloprot_C"/>
</dbReference>
<comment type="caution">
    <text evidence="1">The sequence shown here is derived from an EMBL/GenBank/DDBJ whole genome shotgun (WGS) entry which is preliminary data.</text>
</comment>
<accession>A0A1U7N3P4</accession>
<organism evidence="1 2">
    <name type="scientific">Moorena bouillonii PNG</name>
    <dbReference type="NCBI Taxonomy" id="568701"/>
    <lineage>
        <taxon>Bacteria</taxon>
        <taxon>Bacillati</taxon>
        <taxon>Cyanobacteriota</taxon>
        <taxon>Cyanophyceae</taxon>
        <taxon>Coleofasciculales</taxon>
        <taxon>Coleofasciculaceae</taxon>
        <taxon>Moorena</taxon>
    </lineage>
</organism>
<dbReference type="Gene3D" id="2.150.10.10">
    <property type="entry name" value="Serralysin-like metalloprotease, C-terminal"/>
    <property type="match status" value="1"/>
</dbReference>
<gene>
    <name evidence="1" type="ORF">BJP37_17700</name>
</gene>
<proteinExistence type="predicted"/>
<evidence type="ECO:0000313" key="1">
    <source>
        <dbReference type="EMBL" id="OLT60569.1"/>
    </source>
</evidence>
<evidence type="ECO:0000313" key="2">
    <source>
        <dbReference type="Proteomes" id="UP000186657"/>
    </source>
</evidence>